<dbReference type="PIRSF" id="PIRSF037299">
    <property type="entry name" value="Glycosidase_CRH1_prd"/>
    <property type="match status" value="1"/>
</dbReference>
<dbReference type="CDD" id="cd02183">
    <property type="entry name" value="GH16_fungal_CRH1_transglycosylase"/>
    <property type="match status" value="1"/>
</dbReference>
<comment type="subcellular location">
    <subcellularLocation>
        <location evidence="2">Membrane</location>
        <topology evidence="2">Lipid-anchor</topology>
        <topology evidence="2">GPI-anchor</topology>
    </subcellularLocation>
</comment>
<comment type="similarity">
    <text evidence="13">Belongs to the glycosyl hydrolase 16 family. CRH1 subfamily.</text>
</comment>
<keyword evidence="16" id="KW-1015">Disulfide bond</keyword>
<dbReference type="GO" id="GO:0008843">
    <property type="term" value="F:endochitinase activity"/>
    <property type="evidence" value="ECO:0007669"/>
    <property type="project" value="UniProtKB-EC"/>
</dbReference>
<dbReference type="InterPro" id="IPR013320">
    <property type="entry name" value="ConA-like_dom_sf"/>
</dbReference>
<dbReference type="InterPro" id="IPR050546">
    <property type="entry name" value="Glycosyl_Hydrlase_16"/>
</dbReference>
<dbReference type="PANTHER" id="PTHR10963:SF27">
    <property type="entry name" value="GLYCOSIDASE-RELATED"/>
    <property type="match status" value="1"/>
</dbReference>
<evidence type="ECO:0000256" key="11">
    <source>
        <dbReference type="ARBA" id="ARBA00023295"/>
    </source>
</evidence>
<keyword evidence="12" id="KW-0961">Cell wall biogenesis/degradation</keyword>
<evidence type="ECO:0000256" key="4">
    <source>
        <dbReference type="ARBA" id="ARBA00022676"/>
    </source>
</evidence>
<dbReference type="InterPro" id="IPR017168">
    <property type="entry name" value="CHR-like"/>
</dbReference>
<evidence type="ECO:0000256" key="15">
    <source>
        <dbReference type="PIRSR" id="PIRSR037299-1"/>
    </source>
</evidence>
<keyword evidence="8 14" id="KW-0472">Membrane</keyword>
<evidence type="ECO:0000256" key="16">
    <source>
        <dbReference type="PIRSR" id="PIRSR037299-2"/>
    </source>
</evidence>
<feature type="signal peptide" evidence="18">
    <location>
        <begin position="1"/>
        <end position="20"/>
    </location>
</feature>
<evidence type="ECO:0000259" key="19">
    <source>
        <dbReference type="PROSITE" id="PS51762"/>
    </source>
</evidence>
<evidence type="ECO:0000256" key="14">
    <source>
        <dbReference type="PIRNR" id="PIRNR037299"/>
    </source>
</evidence>
<feature type="compositionally biased region" description="Low complexity" evidence="17">
    <location>
        <begin position="277"/>
        <end position="305"/>
    </location>
</feature>
<dbReference type="PROSITE" id="PS51762">
    <property type="entry name" value="GH16_2"/>
    <property type="match status" value="1"/>
</dbReference>
<gene>
    <name evidence="20" type="ORF">RCC_02950</name>
</gene>
<feature type="region of interest" description="Disordered" evidence="17">
    <location>
        <begin position="275"/>
        <end position="305"/>
    </location>
</feature>
<evidence type="ECO:0000256" key="5">
    <source>
        <dbReference type="ARBA" id="ARBA00022679"/>
    </source>
</evidence>
<evidence type="ECO:0000256" key="6">
    <source>
        <dbReference type="ARBA" id="ARBA00022729"/>
    </source>
</evidence>
<evidence type="ECO:0000313" key="21">
    <source>
        <dbReference type="Proteomes" id="UP000225277"/>
    </source>
</evidence>
<keyword evidence="9" id="KW-0325">Glycoprotein</keyword>
<evidence type="ECO:0000256" key="2">
    <source>
        <dbReference type="ARBA" id="ARBA00004589"/>
    </source>
</evidence>
<dbReference type="SUPFAM" id="SSF49899">
    <property type="entry name" value="Concanavalin A-like lectins/glucanases"/>
    <property type="match status" value="1"/>
</dbReference>
<feature type="active site" description="Proton donor" evidence="15">
    <location>
        <position position="125"/>
    </location>
</feature>
<sequence length="387" mass="40341">MRLVTIEAGVLLACLSSCMAQTSTDCNPTNETCSSDVGLSSSTYSADFTKPGNNASWTAAAYSEITYGDEGAVFTISKEGQAPTMETDFYFLFGKVEVTMKAAPGTGIVSSIVLESDDLDEIDWEFLGGDTTQVQSNFFGKGNTTSYDRALYSAIKDPQNTWHTYTIDWNEETLKYLIDGSEIRTVKYSEPSTVFGKNYPQTPMRLKLGNWAGGAKGNSPGTIEWAGGEVDFEKGPFTMYVKSVSISNANPACSYSYKDKTGDFSSIDIVTTGDSCSANSTSPDTTANSTSTATQAPTSSHSVAHVEQTEAVVATTVTGSAYSTNSASASALNGGIVSTTALPTGGSTTAGGPASSSSSESFTGDASSVRAATVGAGLGMLVGLWVL</sequence>
<dbReference type="Pfam" id="PF00722">
    <property type="entry name" value="Glyco_hydro_16"/>
    <property type="match status" value="1"/>
</dbReference>
<dbReference type="GO" id="GO:0031505">
    <property type="term" value="P:fungal-type cell wall organization"/>
    <property type="evidence" value="ECO:0007669"/>
    <property type="project" value="TreeGrafter"/>
</dbReference>
<keyword evidence="11" id="KW-0326">Glycosidase</keyword>
<dbReference type="PANTHER" id="PTHR10963">
    <property type="entry name" value="GLYCOSYL HYDROLASE-RELATED"/>
    <property type="match status" value="1"/>
</dbReference>
<dbReference type="EMBL" id="FJUY01000003">
    <property type="protein sequence ID" value="CZT17118.1"/>
    <property type="molecule type" value="Genomic_DNA"/>
</dbReference>
<evidence type="ECO:0000313" key="20">
    <source>
        <dbReference type="EMBL" id="CZT17118.1"/>
    </source>
</evidence>
<keyword evidence="4" id="KW-0328">Glycosyltransferase</keyword>
<feature type="domain" description="GH16" evidence="19">
    <location>
        <begin position="22"/>
        <end position="241"/>
    </location>
</feature>
<keyword evidence="21" id="KW-1185">Reference proteome</keyword>
<dbReference type="GO" id="GO:0009277">
    <property type="term" value="C:fungal-type cell wall"/>
    <property type="evidence" value="ECO:0007669"/>
    <property type="project" value="TreeGrafter"/>
</dbReference>
<keyword evidence="7 14" id="KW-0378">Hydrolase</keyword>
<feature type="chain" id="PRO_5013763613" description="Crh-like protein" evidence="18">
    <location>
        <begin position="21"/>
        <end position="387"/>
    </location>
</feature>
<evidence type="ECO:0000256" key="7">
    <source>
        <dbReference type="ARBA" id="ARBA00022801"/>
    </source>
</evidence>
<evidence type="ECO:0000256" key="12">
    <source>
        <dbReference type="ARBA" id="ARBA00023316"/>
    </source>
</evidence>
<evidence type="ECO:0000256" key="1">
    <source>
        <dbReference type="ARBA" id="ARBA00000822"/>
    </source>
</evidence>
<proteinExistence type="inferred from homology"/>
<keyword evidence="6 18" id="KW-0732">Signal</keyword>
<evidence type="ECO:0000256" key="9">
    <source>
        <dbReference type="ARBA" id="ARBA00023180"/>
    </source>
</evidence>
<dbReference type="GO" id="GO:0098552">
    <property type="term" value="C:side of membrane"/>
    <property type="evidence" value="ECO:0007669"/>
    <property type="project" value="UniProtKB-KW"/>
</dbReference>
<evidence type="ECO:0000256" key="17">
    <source>
        <dbReference type="SAM" id="MobiDB-lite"/>
    </source>
</evidence>
<keyword evidence="5" id="KW-0808">Transferase</keyword>
<dbReference type="STRING" id="112498.A0A2D3URF4"/>
<keyword evidence="10" id="KW-0449">Lipoprotein</keyword>
<evidence type="ECO:0000256" key="8">
    <source>
        <dbReference type="ARBA" id="ARBA00023136"/>
    </source>
</evidence>
<dbReference type="InterPro" id="IPR000757">
    <property type="entry name" value="Beta-glucanase-like"/>
</dbReference>
<evidence type="ECO:0000256" key="18">
    <source>
        <dbReference type="SAM" id="SignalP"/>
    </source>
</evidence>
<dbReference type="RefSeq" id="XP_023624011.1">
    <property type="nucleotide sequence ID" value="XM_023768243.1"/>
</dbReference>
<accession>A0A2D3URF4</accession>
<dbReference type="AlphaFoldDB" id="A0A2D3URF4"/>
<evidence type="ECO:0000256" key="3">
    <source>
        <dbReference type="ARBA" id="ARBA00022622"/>
    </source>
</evidence>
<keyword evidence="3" id="KW-0336">GPI-anchor</keyword>
<evidence type="ECO:0000256" key="10">
    <source>
        <dbReference type="ARBA" id="ARBA00023288"/>
    </source>
</evidence>
<feature type="region of interest" description="Disordered" evidence="17">
    <location>
        <begin position="344"/>
        <end position="363"/>
    </location>
</feature>
<feature type="active site" description="Nucleophile" evidence="15">
    <location>
        <position position="121"/>
    </location>
</feature>
<dbReference type="GO" id="GO:0016757">
    <property type="term" value="F:glycosyltransferase activity"/>
    <property type="evidence" value="ECO:0007669"/>
    <property type="project" value="UniProtKB-KW"/>
</dbReference>
<name>A0A2D3URF4_9PEZI</name>
<dbReference type="GO" id="GO:0005975">
    <property type="term" value="P:carbohydrate metabolic process"/>
    <property type="evidence" value="ECO:0007669"/>
    <property type="project" value="InterPro"/>
</dbReference>
<evidence type="ECO:0000256" key="13">
    <source>
        <dbReference type="ARBA" id="ARBA00038074"/>
    </source>
</evidence>
<dbReference type="GeneID" id="35598161"/>
<dbReference type="Proteomes" id="UP000225277">
    <property type="component" value="Unassembled WGS sequence"/>
</dbReference>
<dbReference type="OrthoDB" id="4781at2759"/>
<organism evidence="20 21">
    <name type="scientific">Ramularia collo-cygni</name>
    <dbReference type="NCBI Taxonomy" id="112498"/>
    <lineage>
        <taxon>Eukaryota</taxon>
        <taxon>Fungi</taxon>
        <taxon>Dikarya</taxon>
        <taxon>Ascomycota</taxon>
        <taxon>Pezizomycotina</taxon>
        <taxon>Dothideomycetes</taxon>
        <taxon>Dothideomycetidae</taxon>
        <taxon>Mycosphaerellales</taxon>
        <taxon>Mycosphaerellaceae</taxon>
        <taxon>Ramularia</taxon>
    </lineage>
</organism>
<dbReference type="EC" id="3.2.-.-" evidence="14"/>
<comment type="catalytic activity">
    <reaction evidence="1">
        <text>Random endo-hydrolysis of N-acetyl-beta-D-glucosaminide (1-&gt;4)-beta-linkages in chitin and chitodextrins.</text>
        <dbReference type="EC" id="3.2.1.14"/>
    </reaction>
</comment>
<feature type="disulfide bond" evidence="16">
    <location>
        <begin position="26"/>
        <end position="33"/>
    </location>
</feature>
<reference evidence="20 21" key="1">
    <citation type="submission" date="2016-03" db="EMBL/GenBank/DDBJ databases">
        <authorList>
            <person name="Ploux O."/>
        </authorList>
    </citation>
    <scope>NUCLEOTIDE SEQUENCE [LARGE SCALE GENOMIC DNA]</scope>
    <source>
        <strain evidence="20 21">URUG2</strain>
    </source>
</reference>
<dbReference type="Gene3D" id="2.60.120.200">
    <property type="match status" value="1"/>
</dbReference>
<protein>
    <recommendedName>
        <fullName evidence="14">Crh-like protein</fullName>
        <ecNumber evidence="14">3.2.-.-</ecNumber>
    </recommendedName>
</protein>